<protein>
    <submittedName>
        <fullName evidence="3">Thermophilic glucose-6-phosphate isomerase</fullName>
    </submittedName>
</protein>
<dbReference type="EMBL" id="CP015136">
    <property type="protein sequence ID" value="AMY08311.1"/>
    <property type="molecule type" value="Genomic_DNA"/>
</dbReference>
<evidence type="ECO:0000313" key="4">
    <source>
        <dbReference type="Proteomes" id="UP000076079"/>
    </source>
</evidence>
<dbReference type="KEGG" id="abac:LuPra_01505"/>
<dbReference type="InterPro" id="IPR011051">
    <property type="entry name" value="RmlC_Cupin_sf"/>
</dbReference>
<dbReference type="Proteomes" id="UP000076079">
    <property type="component" value="Chromosome"/>
</dbReference>
<dbReference type="InterPro" id="IPR013096">
    <property type="entry name" value="Cupin_2"/>
</dbReference>
<evidence type="ECO:0000256" key="1">
    <source>
        <dbReference type="SAM" id="MobiDB-lite"/>
    </source>
</evidence>
<sequence>MLDSDEGELRTRRIHADGSGPASSQFILKVSPKNNGSQHLVAGTEVLAPGATLPKHRHLVQDEILLIQGGTAHVWLGDQERDLHGGGLVFIPANTWISGKNIGTTPIALTFVFSAPGFEETMRCNSVPAGETPTPITPAQQKDCAHLGHSESAGQRDNPKK</sequence>
<dbReference type="PANTHER" id="PTHR43346">
    <property type="entry name" value="LIGAND BINDING DOMAIN PROTEIN, PUTATIVE (AFU_ORTHOLOGUE AFUA_6G14370)-RELATED"/>
    <property type="match status" value="1"/>
</dbReference>
<dbReference type="OrthoDB" id="9797047at2"/>
<dbReference type="AlphaFoldDB" id="A0A143PII6"/>
<proteinExistence type="predicted"/>
<dbReference type="STRING" id="1855912.LuPra_01505"/>
<dbReference type="InterPro" id="IPR052538">
    <property type="entry name" value="Flavonoid_dioxygenase-like"/>
</dbReference>
<reference evidence="4" key="2">
    <citation type="submission" date="2016-04" db="EMBL/GenBank/DDBJ databases">
        <title>First Complete Genome Sequence of a Subdivision 6 Acidobacterium.</title>
        <authorList>
            <person name="Huang S."/>
            <person name="Vieira S."/>
            <person name="Bunk B."/>
            <person name="Riedel T."/>
            <person name="Sproeer C."/>
            <person name="Overmann J."/>
        </authorList>
    </citation>
    <scope>NUCLEOTIDE SEQUENCE [LARGE SCALE GENOMIC DNA]</scope>
    <source>
        <strain evidence="4">DSM 100886 HEG_-6_39</strain>
    </source>
</reference>
<feature type="region of interest" description="Disordered" evidence="1">
    <location>
        <begin position="1"/>
        <end position="23"/>
    </location>
</feature>
<dbReference type="CDD" id="cd02208">
    <property type="entry name" value="cupin_RmlC-like"/>
    <property type="match status" value="1"/>
</dbReference>
<gene>
    <name evidence="3" type="ORF">LuPra_01505</name>
</gene>
<feature type="compositionally biased region" description="Basic and acidic residues" evidence="1">
    <location>
        <begin position="7"/>
        <end position="16"/>
    </location>
</feature>
<dbReference type="Pfam" id="PF07883">
    <property type="entry name" value="Cupin_2"/>
    <property type="match status" value="1"/>
</dbReference>
<dbReference type="Gene3D" id="2.60.120.10">
    <property type="entry name" value="Jelly Rolls"/>
    <property type="match status" value="1"/>
</dbReference>
<dbReference type="RefSeq" id="WP_157898859.1">
    <property type="nucleotide sequence ID" value="NZ_CP015136.1"/>
</dbReference>
<dbReference type="PANTHER" id="PTHR43346:SF1">
    <property type="entry name" value="QUERCETIN 2,3-DIOXYGENASE-RELATED"/>
    <property type="match status" value="1"/>
</dbReference>
<feature type="domain" description="Cupin type-2" evidence="2">
    <location>
        <begin position="45"/>
        <end position="113"/>
    </location>
</feature>
<dbReference type="GO" id="GO:0016853">
    <property type="term" value="F:isomerase activity"/>
    <property type="evidence" value="ECO:0007669"/>
    <property type="project" value="UniProtKB-KW"/>
</dbReference>
<accession>A0A143PII6</accession>
<keyword evidence="3" id="KW-0413">Isomerase</keyword>
<name>A0A143PII6_LUTPR</name>
<dbReference type="InterPro" id="IPR014710">
    <property type="entry name" value="RmlC-like_jellyroll"/>
</dbReference>
<evidence type="ECO:0000259" key="2">
    <source>
        <dbReference type="Pfam" id="PF07883"/>
    </source>
</evidence>
<feature type="region of interest" description="Disordered" evidence="1">
    <location>
        <begin position="126"/>
        <end position="161"/>
    </location>
</feature>
<reference evidence="3 4" key="1">
    <citation type="journal article" date="2016" name="Genome Announc.">
        <title>First Complete Genome Sequence of a Subdivision 6 Acidobacterium Strain.</title>
        <authorList>
            <person name="Huang S."/>
            <person name="Vieira S."/>
            <person name="Bunk B."/>
            <person name="Riedel T."/>
            <person name="Sproer C."/>
            <person name="Overmann J."/>
        </authorList>
    </citation>
    <scope>NUCLEOTIDE SEQUENCE [LARGE SCALE GENOMIC DNA]</scope>
    <source>
        <strain evidence="4">DSM 100886 HEG_-6_39</strain>
    </source>
</reference>
<organism evidence="3 4">
    <name type="scientific">Luteitalea pratensis</name>
    <dbReference type="NCBI Taxonomy" id="1855912"/>
    <lineage>
        <taxon>Bacteria</taxon>
        <taxon>Pseudomonadati</taxon>
        <taxon>Acidobacteriota</taxon>
        <taxon>Vicinamibacteria</taxon>
        <taxon>Vicinamibacterales</taxon>
        <taxon>Vicinamibacteraceae</taxon>
        <taxon>Luteitalea</taxon>
    </lineage>
</organism>
<dbReference type="SUPFAM" id="SSF51182">
    <property type="entry name" value="RmlC-like cupins"/>
    <property type="match status" value="1"/>
</dbReference>
<evidence type="ECO:0000313" key="3">
    <source>
        <dbReference type="EMBL" id="AMY08311.1"/>
    </source>
</evidence>
<keyword evidence="4" id="KW-1185">Reference proteome</keyword>